<organism evidence="2 3">
    <name type="scientific">Funiculus sociatus GB2-A5</name>
    <dbReference type="NCBI Taxonomy" id="2933946"/>
    <lineage>
        <taxon>Bacteria</taxon>
        <taxon>Bacillati</taxon>
        <taxon>Cyanobacteriota</taxon>
        <taxon>Cyanophyceae</taxon>
        <taxon>Coleofasciculales</taxon>
        <taxon>Coleofasciculaceae</taxon>
        <taxon>Funiculus</taxon>
    </lineage>
</organism>
<dbReference type="EMBL" id="JAMPKK010000007">
    <property type="protein sequence ID" value="MEP0863789.1"/>
    <property type="molecule type" value="Genomic_DNA"/>
</dbReference>
<evidence type="ECO:0000313" key="2">
    <source>
        <dbReference type="EMBL" id="MEP0863789.1"/>
    </source>
</evidence>
<evidence type="ECO:0008006" key="4">
    <source>
        <dbReference type="Google" id="ProtNLM"/>
    </source>
</evidence>
<dbReference type="Proteomes" id="UP001442494">
    <property type="component" value="Unassembled WGS sequence"/>
</dbReference>
<accession>A0ABV0JK31</accession>
<evidence type="ECO:0000256" key="1">
    <source>
        <dbReference type="SAM" id="MobiDB-lite"/>
    </source>
</evidence>
<feature type="compositionally biased region" description="Basic and acidic residues" evidence="1">
    <location>
        <begin position="1"/>
        <end position="10"/>
    </location>
</feature>
<feature type="region of interest" description="Disordered" evidence="1">
    <location>
        <begin position="1"/>
        <end position="31"/>
    </location>
</feature>
<gene>
    <name evidence="2" type="ORF">NDI37_04835</name>
</gene>
<feature type="compositionally biased region" description="Polar residues" evidence="1">
    <location>
        <begin position="12"/>
        <end position="28"/>
    </location>
</feature>
<proteinExistence type="predicted"/>
<protein>
    <recommendedName>
        <fullName evidence="4">Photosystem II subunit H</fullName>
    </recommendedName>
</protein>
<name>A0ABV0JK31_9CYAN</name>
<sequence>MLLEKTEKGKRSLSTNSAGTKPKPSSSLYIGGNLKLRPYSTLINPTGG</sequence>
<keyword evidence="3" id="KW-1185">Reference proteome</keyword>
<dbReference type="RefSeq" id="WP_190417336.1">
    <property type="nucleotide sequence ID" value="NZ_JAMPKK010000007.1"/>
</dbReference>
<reference evidence="2 3" key="1">
    <citation type="submission" date="2022-04" db="EMBL/GenBank/DDBJ databases">
        <title>Positive selection, recombination, and allopatry shape intraspecific diversity of widespread and dominant cyanobacteria.</title>
        <authorList>
            <person name="Wei J."/>
            <person name="Shu W."/>
            <person name="Hu C."/>
        </authorList>
    </citation>
    <scope>NUCLEOTIDE SEQUENCE [LARGE SCALE GENOMIC DNA]</scope>
    <source>
        <strain evidence="2 3">GB2-A5</strain>
    </source>
</reference>
<comment type="caution">
    <text evidence="2">The sequence shown here is derived from an EMBL/GenBank/DDBJ whole genome shotgun (WGS) entry which is preliminary data.</text>
</comment>
<evidence type="ECO:0000313" key="3">
    <source>
        <dbReference type="Proteomes" id="UP001442494"/>
    </source>
</evidence>